<comment type="caution">
    <text evidence="1">The sequence shown here is derived from an EMBL/GenBank/DDBJ whole genome shotgun (WGS) entry which is preliminary data.</text>
</comment>
<dbReference type="EMBL" id="CM037162">
    <property type="protein sequence ID" value="KAH7862845.1"/>
    <property type="molecule type" value="Genomic_DNA"/>
</dbReference>
<dbReference type="Proteomes" id="UP000828048">
    <property type="component" value="Chromosome 12"/>
</dbReference>
<evidence type="ECO:0000313" key="1">
    <source>
        <dbReference type="EMBL" id="KAH7862845.1"/>
    </source>
</evidence>
<proteinExistence type="predicted"/>
<reference evidence="1 2" key="1">
    <citation type="journal article" date="2021" name="Hortic Res">
        <title>High-quality reference genome and annotation aids understanding of berry development for evergreen blueberry (Vaccinium darrowii).</title>
        <authorList>
            <person name="Yu J."/>
            <person name="Hulse-Kemp A.M."/>
            <person name="Babiker E."/>
            <person name="Staton M."/>
        </authorList>
    </citation>
    <scope>NUCLEOTIDE SEQUENCE [LARGE SCALE GENOMIC DNA]</scope>
    <source>
        <strain evidence="2">cv. NJ 8807/NJ 8810</strain>
        <tissue evidence="1">Young leaf</tissue>
    </source>
</reference>
<gene>
    <name evidence="1" type="ORF">Vadar_010192</name>
</gene>
<name>A0ACB7ZB78_9ERIC</name>
<sequence>MALKLDVAKASDRVEWNYLERVMLHMGFDPKWVGWIMNSITTVSYAVTINEQQHGFIKPQWGLRQGDPPSPYLFLLCAKGFSSLLRLKENQGALKAFRFAGMGHS</sequence>
<evidence type="ECO:0000313" key="2">
    <source>
        <dbReference type="Proteomes" id="UP000828048"/>
    </source>
</evidence>
<protein>
    <submittedName>
        <fullName evidence="1">Uncharacterized protein</fullName>
    </submittedName>
</protein>
<organism evidence="1 2">
    <name type="scientific">Vaccinium darrowii</name>
    <dbReference type="NCBI Taxonomy" id="229202"/>
    <lineage>
        <taxon>Eukaryota</taxon>
        <taxon>Viridiplantae</taxon>
        <taxon>Streptophyta</taxon>
        <taxon>Embryophyta</taxon>
        <taxon>Tracheophyta</taxon>
        <taxon>Spermatophyta</taxon>
        <taxon>Magnoliopsida</taxon>
        <taxon>eudicotyledons</taxon>
        <taxon>Gunneridae</taxon>
        <taxon>Pentapetalae</taxon>
        <taxon>asterids</taxon>
        <taxon>Ericales</taxon>
        <taxon>Ericaceae</taxon>
        <taxon>Vaccinioideae</taxon>
        <taxon>Vaccinieae</taxon>
        <taxon>Vaccinium</taxon>
    </lineage>
</organism>
<accession>A0ACB7ZB78</accession>
<keyword evidence="2" id="KW-1185">Reference proteome</keyword>